<gene>
    <name evidence="1" type="ORF">MNBD_BACTEROID05-930</name>
</gene>
<proteinExistence type="predicted"/>
<dbReference type="AlphaFoldDB" id="A0A3B0TBZ1"/>
<dbReference type="SUPFAM" id="SSF103647">
    <property type="entry name" value="TSP type-3 repeat"/>
    <property type="match status" value="2"/>
</dbReference>
<dbReference type="GO" id="GO:0005509">
    <property type="term" value="F:calcium ion binding"/>
    <property type="evidence" value="ECO:0007669"/>
    <property type="project" value="InterPro"/>
</dbReference>
<organism evidence="1">
    <name type="scientific">hydrothermal vent metagenome</name>
    <dbReference type="NCBI Taxonomy" id="652676"/>
    <lineage>
        <taxon>unclassified sequences</taxon>
        <taxon>metagenomes</taxon>
        <taxon>ecological metagenomes</taxon>
    </lineage>
</organism>
<sequence length="531" mass="56630">SNLAYACDPTSVSNIAQFVILTDTDNDGVPDLIDVDDDNDGILDTVEDNGVVDRDTDGNGDPDRIQLDADSDGCFDVTEAGFTDNGIGMLGTLNPPTVDATGLVTSATDGYTVPNDLDGNGTPDFQEAGTGASITTDPVDQDFILSGSAIFTAAASGDTFQWEVSTDGVNWNTLTDDATYSGTTTTSLTVTISTINTFFEEYRLRATNIAYACDPGANSLSASYNSLADTDNDGVFDIIDVDDDNDGIFDTVEGEFTDSNLDGIPDRISLDADSDSCADTVEAGFDDPDGDGILGSSPVTVDANGQVTGQGGYTPPNDLNGNGVFDFQEAGSASVLNNQPEDVTVDLGSDAVFEVSGSATFFQWQESVDNGSTWNDLFNQGIYSGVDTDRLRIFEARGRLEGNMYRVILSSPDYACDPILELISAEVRLIFSTAIIPSGFSPNGDGNNDVFSIPGLLESPDFTMEVFDRWGNSVYKYRNNGNLSPDWWDGRSTGNMNLSSGELVPSGTYFYLINFNDGNKTPAKGWVYIIY</sequence>
<dbReference type="EMBL" id="UOEN01000067">
    <property type="protein sequence ID" value="VAW12032.1"/>
    <property type="molecule type" value="Genomic_DNA"/>
</dbReference>
<evidence type="ECO:0000313" key="1">
    <source>
        <dbReference type="EMBL" id="VAW12032.1"/>
    </source>
</evidence>
<dbReference type="Pfam" id="PF13585">
    <property type="entry name" value="CHU_C"/>
    <property type="match status" value="1"/>
</dbReference>
<name>A0A3B0TBZ1_9ZZZZ</name>
<reference evidence="1" key="1">
    <citation type="submission" date="2018-06" db="EMBL/GenBank/DDBJ databases">
        <authorList>
            <person name="Zhirakovskaya E."/>
        </authorList>
    </citation>
    <scope>NUCLEOTIDE SEQUENCE</scope>
</reference>
<dbReference type="InterPro" id="IPR026341">
    <property type="entry name" value="T9SS_type_B"/>
</dbReference>
<feature type="non-terminal residue" evidence="1">
    <location>
        <position position="1"/>
    </location>
</feature>
<dbReference type="NCBIfam" id="TIGR04131">
    <property type="entry name" value="Bac_Flav_CTERM"/>
    <property type="match status" value="1"/>
</dbReference>
<accession>A0A3B0TBZ1</accession>
<dbReference type="InterPro" id="IPR028974">
    <property type="entry name" value="TSP_type-3_rpt"/>
</dbReference>
<protein>
    <submittedName>
        <fullName evidence="1">Internalin, putative</fullName>
    </submittedName>
</protein>